<keyword evidence="4" id="KW-1185">Reference proteome</keyword>
<accession>A0AA38VN88</accession>
<organism evidence="3 4">
    <name type="scientific">Pleurostoma richardsiae</name>
    <dbReference type="NCBI Taxonomy" id="41990"/>
    <lineage>
        <taxon>Eukaryota</taxon>
        <taxon>Fungi</taxon>
        <taxon>Dikarya</taxon>
        <taxon>Ascomycota</taxon>
        <taxon>Pezizomycotina</taxon>
        <taxon>Sordariomycetes</taxon>
        <taxon>Sordariomycetidae</taxon>
        <taxon>Calosphaeriales</taxon>
        <taxon>Pleurostomataceae</taxon>
        <taxon>Pleurostoma</taxon>
    </lineage>
</organism>
<feature type="region of interest" description="Disordered" evidence="1">
    <location>
        <begin position="86"/>
        <end position="126"/>
    </location>
</feature>
<evidence type="ECO:0000313" key="3">
    <source>
        <dbReference type="EMBL" id="KAJ9142662.1"/>
    </source>
</evidence>
<dbReference type="EMBL" id="JANBVO010000021">
    <property type="protein sequence ID" value="KAJ9142662.1"/>
    <property type="molecule type" value="Genomic_DNA"/>
</dbReference>
<feature type="compositionally biased region" description="Basic and acidic residues" evidence="1">
    <location>
        <begin position="86"/>
        <end position="95"/>
    </location>
</feature>
<proteinExistence type="predicted"/>
<sequence>MATSSSTLLQLPAEILTAIPLYLSNRDVKSLRLSCKALHAISLLRLDRVFLSANPRNIEVFRAISEHEVLRRQILEIIWDDARLKDEPGSRKSGDPESPNFDPGFDGLENMDEDEDYYDDGDGEDEYDDANEGYPQWFVKACGKNLQDIKSHENLDVDRPDHVARAELIAQISLKRSWQYYEQLLQQQRDVLATGSDAEAFEYGLQRFPALQRITITPAAHGLLFRPLYETPMIRAFPPSFNYPNPCSWPVKKQTQRLWEDTSESEKDTWRGFRIVMRALAASGAASCDQQQQKRVVTEIVVEVNQLLTGLNAHIFDEGCPEQRDLVTILRRPNFRRLDLALAVGGLEHYGWRAFRSGCLRRTLAAAPELEHASFETDLADEPDPSYNGLPSGDHHFIPLRDVLPVDAWTCLRHFGLARFPVRQGDLLSFLAALPATLRSVELSFLFFSDGNYRDLVADLRDQLGWRGRPAEQRPRVAIGLPDTLGLSRRGIWADRPVEEFIYHDGLNPFGADGWGVNQIPYGLGGVVKDAFDPAFERPWVDYNELKRLGYIKA</sequence>
<protein>
    <submittedName>
        <fullName evidence="3">F-box domain, cyclin-like</fullName>
    </submittedName>
</protein>
<reference evidence="3" key="1">
    <citation type="submission" date="2022-07" db="EMBL/GenBank/DDBJ databases">
        <title>Fungi with potential for degradation of polypropylene.</title>
        <authorList>
            <person name="Gostincar C."/>
        </authorList>
    </citation>
    <scope>NUCLEOTIDE SEQUENCE</scope>
    <source>
        <strain evidence="3">EXF-13308</strain>
    </source>
</reference>
<gene>
    <name evidence="3" type="ORF">NKR23_g6938</name>
</gene>
<feature type="compositionally biased region" description="Acidic residues" evidence="1">
    <location>
        <begin position="109"/>
        <end position="126"/>
    </location>
</feature>
<dbReference type="AlphaFoldDB" id="A0AA38VN88"/>
<name>A0AA38VN88_9PEZI</name>
<evidence type="ECO:0000259" key="2">
    <source>
        <dbReference type="PROSITE" id="PS50181"/>
    </source>
</evidence>
<dbReference type="InterPro" id="IPR001810">
    <property type="entry name" value="F-box_dom"/>
</dbReference>
<evidence type="ECO:0000256" key="1">
    <source>
        <dbReference type="SAM" id="MobiDB-lite"/>
    </source>
</evidence>
<feature type="domain" description="F-box" evidence="2">
    <location>
        <begin position="5"/>
        <end position="53"/>
    </location>
</feature>
<dbReference type="Proteomes" id="UP001174694">
    <property type="component" value="Unassembled WGS sequence"/>
</dbReference>
<evidence type="ECO:0000313" key="4">
    <source>
        <dbReference type="Proteomes" id="UP001174694"/>
    </source>
</evidence>
<comment type="caution">
    <text evidence="3">The sequence shown here is derived from an EMBL/GenBank/DDBJ whole genome shotgun (WGS) entry which is preliminary data.</text>
</comment>
<dbReference type="PROSITE" id="PS50181">
    <property type="entry name" value="FBOX"/>
    <property type="match status" value="1"/>
</dbReference>